<reference evidence="4" key="1">
    <citation type="submission" date="2017-02" db="UniProtKB">
        <authorList>
            <consortium name="WormBaseParasite"/>
        </authorList>
    </citation>
    <scope>IDENTIFICATION</scope>
</reference>
<protein>
    <submittedName>
        <fullName evidence="4">DUF4149 domain-containing protein</fullName>
    </submittedName>
</protein>
<dbReference type="WBParaSite" id="EVEC_0000502801-mRNA-1">
    <property type="protein sequence ID" value="EVEC_0000502801-mRNA-1"/>
    <property type="gene ID" value="EVEC_0000502801"/>
</dbReference>
<sequence>MSSVCASSIPQDAGKAILQGVSSLFWRSFLIVATVVEVLQILFWPIVASWLPKATGAPTPVRTLILRRTFLTAGSILIFSTVCAPVGQDMKKAVASSTLFQTGFSMLTLGGKVGIFIHNLRGQQDSHEHRGLGGGVYFIQLQILVTLFCLCRLYLFESAID</sequence>
<evidence type="ECO:0000313" key="4">
    <source>
        <dbReference type="WBParaSite" id="EVEC_0000502801-mRNA-1"/>
    </source>
</evidence>
<proteinExistence type="predicted"/>
<feature type="transmembrane region" description="Helical" evidence="1">
    <location>
        <begin position="65"/>
        <end position="87"/>
    </location>
</feature>
<dbReference type="EMBL" id="UXUI01007937">
    <property type="protein sequence ID" value="VDD89961.1"/>
    <property type="molecule type" value="Genomic_DNA"/>
</dbReference>
<evidence type="ECO:0000256" key="1">
    <source>
        <dbReference type="SAM" id="Phobius"/>
    </source>
</evidence>
<dbReference type="STRING" id="51028.A0A0N4V4H5"/>
<organism evidence="4">
    <name type="scientific">Enterobius vermicularis</name>
    <name type="common">Human pinworm</name>
    <dbReference type="NCBI Taxonomy" id="51028"/>
    <lineage>
        <taxon>Eukaryota</taxon>
        <taxon>Metazoa</taxon>
        <taxon>Ecdysozoa</taxon>
        <taxon>Nematoda</taxon>
        <taxon>Chromadorea</taxon>
        <taxon>Rhabditida</taxon>
        <taxon>Spirurina</taxon>
        <taxon>Oxyuridomorpha</taxon>
        <taxon>Oxyuroidea</taxon>
        <taxon>Oxyuridae</taxon>
        <taxon>Enterobius</taxon>
    </lineage>
</organism>
<reference evidence="2 3" key="2">
    <citation type="submission" date="2018-10" db="EMBL/GenBank/DDBJ databases">
        <authorList>
            <consortium name="Pathogen Informatics"/>
        </authorList>
    </citation>
    <scope>NUCLEOTIDE SEQUENCE [LARGE SCALE GENOMIC DNA]</scope>
</reference>
<feature type="transmembrane region" description="Helical" evidence="1">
    <location>
        <begin position="99"/>
        <end position="117"/>
    </location>
</feature>
<dbReference type="OrthoDB" id="5842631at2759"/>
<keyword evidence="1" id="KW-0472">Membrane</keyword>
<keyword evidence="1" id="KW-1133">Transmembrane helix</keyword>
<evidence type="ECO:0000313" key="2">
    <source>
        <dbReference type="EMBL" id="VDD89961.1"/>
    </source>
</evidence>
<gene>
    <name evidence="2" type="ORF">EVEC_LOCUS4712</name>
</gene>
<evidence type="ECO:0000313" key="3">
    <source>
        <dbReference type="Proteomes" id="UP000274131"/>
    </source>
</evidence>
<feature type="transmembrane region" description="Helical" evidence="1">
    <location>
        <begin position="24"/>
        <end position="45"/>
    </location>
</feature>
<keyword evidence="1" id="KW-0812">Transmembrane</keyword>
<accession>A0A0N4V4H5</accession>
<name>A0A0N4V4H5_ENTVE</name>
<dbReference type="AlphaFoldDB" id="A0A0N4V4H5"/>
<feature type="transmembrane region" description="Helical" evidence="1">
    <location>
        <begin position="137"/>
        <end position="155"/>
    </location>
</feature>
<keyword evidence="3" id="KW-1185">Reference proteome</keyword>
<dbReference type="Proteomes" id="UP000274131">
    <property type="component" value="Unassembled WGS sequence"/>
</dbReference>